<evidence type="ECO:0000256" key="1">
    <source>
        <dbReference type="ARBA" id="ARBA00004651"/>
    </source>
</evidence>
<dbReference type="AlphaFoldDB" id="E8R8Y9"/>
<evidence type="ECO:0000256" key="8">
    <source>
        <dbReference type="SAM" id="Phobius"/>
    </source>
</evidence>
<keyword evidence="3" id="KW-0813">Transport</keyword>
<keyword evidence="6 8" id="KW-1133">Transmembrane helix</keyword>
<protein>
    <submittedName>
        <fullName evidence="9">Transport system permease protein</fullName>
    </submittedName>
</protein>
<dbReference type="STRING" id="765177.Desmu_0657"/>
<dbReference type="GO" id="GO:0022857">
    <property type="term" value="F:transmembrane transporter activity"/>
    <property type="evidence" value="ECO:0007669"/>
    <property type="project" value="InterPro"/>
</dbReference>
<keyword evidence="10" id="KW-1185">Reference proteome</keyword>
<reference evidence="9 10" key="2">
    <citation type="journal article" date="2011" name="Stand. Genomic Sci.">
        <title>Complete genome sequence of Desulfurococcus mucosus type strain (O7/1).</title>
        <authorList>
            <person name="Wirth R."/>
            <person name="Chertkov O."/>
            <person name="Held B."/>
            <person name="Lapidus A."/>
            <person name="Nolan M."/>
            <person name="Lucas S."/>
            <person name="Hammon N."/>
            <person name="Deshpande S."/>
            <person name="Cheng J.F."/>
            <person name="Tapia R."/>
            <person name="Han C."/>
            <person name="Goodwin L."/>
            <person name="Pitluck S."/>
            <person name="Liolios K."/>
            <person name="Ioanna P."/>
            <person name="Ivanova N."/>
            <person name="Mavromatis K."/>
            <person name="Mikhailova N."/>
            <person name="Pati A."/>
            <person name="Chen A."/>
            <person name="Palaniappan K."/>
            <person name="Land M."/>
            <person name="Hauser L."/>
            <person name="Chang Y.J."/>
            <person name="Jeffries C.D."/>
            <person name="Bilek Y."/>
            <person name="Hader T."/>
            <person name="Rohde M."/>
            <person name="Spring S."/>
            <person name="Sikorski J."/>
            <person name="Goker M."/>
            <person name="Woyke T."/>
            <person name="Bristow J."/>
            <person name="Eisen J.A."/>
            <person name="Markowitz V."/>
            <person name="Hugenholtz P."/>
            <person name="Kyrpides N.C."/>
            <person name="Klenk H.P."/>
        </authorList>
    </citation>
    <scope>NUCLEOTIDE SEQUENCE [LARGE SCALE GENOMIC DNA]</scope>
    <source>
        <strain evidence="10">ATCC 35584 / DSM 2162 / JCM 9187 / O7/1</strain>
    </source>
</reference>
<feature type="transmembrane region" description="Helical" evidence="8">
    <location>
        <begin position="314"/>
        <end position="335"/>
    </location>
</feature>
<comment type="similarity">
    <text evidence="2">Belongs to the binding-protein-dependent transport system permease family. FecCD subfamily.</text>
</comment>
<keyword evidence="5 8" id="KW-0812">Transmembrane</keyword>
<gene>
    <name evidence="9" type="ordered locus">Desmu_0657</name>
</gene>
<dbReference type="GO" id="GO:0033214">
    <property type="term" value="P:siderophore-iron import into cell"/>
    <property type="evidence" value="ECO:0007669"/>
    <property type="project" value="TreeGrafter"/>
</dbReference>
<evidence type="ECO:0000256" key="7">
    <source>
        <dbReference type="ARBA" id="ARBA00023136"/>
    </source>
</evidence>
<feature type="transmembrane region" description="Helical" evidence="8">
    <location>
        <begin position="58"/>
        <end position="79"/>
    </location>
</feature>
<evidence type="ECO:0000256" key="5">
    <source>
        <dbReference type="ARBA" id="ARBA00022692"/>
    </source>
</evidence>
<evidence type="ECO:0000256" key="4">
    <source>
        <dbReference type="ARBA" id="ARBA00022475"/>
    </source>
</evidence>
<feature type="transmembrane region" description="Helical" evidence="8">
    <location>
        <begin position="91"/>
        <end position="112"/>
    </location>
</feature>
<dbReference type="Gene3D" id="1.10.3470.10">
    <property type="entry name" value="ABC transporter involved in vitamin B12 uptake, BtuC"/>
    <property type="match status" value="1"/>
</dbReference>
<dbReference type="RefSeq" id="WP_013562187.1">
    <property type="nucleotide sequence ID" value="NC_014961.1"/>
</dbReference>
<dbReference type="Pfam" id="PF01032">
    <property type="entry name" value="FecCD"/>
    <property type="match status" value="1"/>
</dbReference>
<dbReference type="KEGG" id="dmu:Desmu_0657"/>
<feature type="transmembrane region" description="Helical" evidence="8">
    <location>
        <begin position="246"/>
        <end position="276"/>
    </location>
</feature>
<dbReference type="EMBL" id="CP002363">
    <property type="protein sequence ID" value="ADV64965.1"/>
    <property type="molecule type" value="Genomic_DNA"/>
</dbReference>
<dbReference type="GO" id="GO:0005886">
    <property type="term" value="C:plasma membrane"/>
    <property type="evidence" value="ECO:0007669"/>
    <property type="project" value="UniProtKB-SubCell"/>
</dbReference>
<feature type="transmembrane region" description="Helical" evidence="8">
    <location>
        <begin position="200"/>
        <end position="219"/>
    </location>
</feature>
<dbReference type="InterPro" id="IPR037294">
    <property type="entry name" value="ABC_BtuC-like"/>
</dbReference>
<sequence length="344" mass="36214" precursor="true">MRSLLIYMALTVSLLIAVLLDISMGAYPVGLRDLLGYIGGSLDDRIALVVIDARVRRILTAILAGSVLSLSTLVLQSVFRNPLASPFTLGLQHAASLGAGVAIMLLQAGSILKSSTPGVYIGNPFTVSAAAFLATFGHGVLVITLSSIAGLTVYSLILASIILSFLTQSILYLMQYLFFNEISVSTLLFWSVGDLSRTTWCEIALIASSLLLLLVYAWWESMSLDLLGFSDELASSSGVNPALTRLLSILLVSLAVGVTVSFTGIIGFAGLIALYASRILVGWSTRRCIPAVLLMGSIIMVSADIIGRSILKPVVIPVGVVTSLIGSPLLLLLMLGGRGGLPKS</sequence>
<feature type="transmembrane region" description="Helical" evidence="8">
    <location>
        <begin position="154"/>
        <end position="179"/>
    </location>
</feature>
<feature type="transmembrane region" description="Helical" evidence="8">
    <location>
        <begin position="124"/>
        <end position="148"/>
    </location>
</feature>
<evidence type="ECO:0000256" key="6">
    <source>
        <dbReference type="ARBA" id="ARBA00022989"/>
    </source>
</evidence>
<dbReference type="PANTHER" id="PTHR30472:SF25">
    <property type="entry name" value="ABC TRANSPORTER PERMEASE PROTEIN MJ0876-RELATED"/>
    <property type="match status" value="1"/>
</dbReference>
<dbReference type="OrthoDB" id="57034at2157"/>
<dbReference type="InterPro" id="IPR000522">
    <property type="entry name" value="ABC_transptr_permease_BtuC"/>
</dbReference>
<dbReference type="HOGENOM" id="CLU_013016_0_0_2"/>
<organism evidence="9 10">
    <name type="scientific">Desulfurococcus mucosus (strain ATCC 35584 / DSM 2162 / JCM 9187 / O7/1)</name>
    <dbReference type="NCBI Taxonomy" id="765177"/>
    <lineage>
        <taxon>Archaea</taxon>
        <taxon>Thermoproteota</taxon>
        <taxon>Thermoprotei</taxon>
        <taxon>Desulfurococcales</taxon>
        <taxon>Desulfurococcaceae</taxon>
        <taxon>Desulfurococcus</taxon>
    </lineage>
</organism>
<evidence type="ECO:0000313" key="10">
    <source>
        <dbReference type="Proteomes" id="UP000001068"/>
    </source>
</evidence>
<keyword evidence="7 8" id="KW-0472">Membrane</keyword>
<proteinExistence type="inferred from homology"/>
<name>E8R8Y9_DESM0</name>
<dbReference type="CDD" id="cd06550">
    <property type="entry name" value="TM_ABC_iron-siderophores_like"/>
    <property type="match status" value="1"/>
</dbReference>
<dbReference type="Proteomes" id="UP000001068">
    <property type="component" value="Chromosome"/>
</dbReference>
<dbReference type="PANTHER" id="PTHR30472">
    <property type="entry name" value="FERRIC ENTEROBACTIN TRANSPORT SYSTEM PERMEASE PROTEIN"/>
    <property type="match status" value="1"/>
</dbReference>
<evidence type="ECO:0000256" key="3">
    <source>
        <dbReference type="ARBA" id="ARBA00022448"/>
    </source>
</evidence>
<feature type="transmembrane region" description="Helical" evidence="8">
    <location>
        <begin position="288"/>
        <end position="308"/>
    </location>
</feature>
<dbReference type="SUPFAM" id="SSF81345">
    <property type="entry name" value="ABC transporter involved in vitamin B12 uptake, BtuC"/>
    <property type="match status" value="1"/>
</dbReference>
<evidence type="ECO:0000313" key="9">
    <source>
        <dbReference type="EMBL" id="ADV64965.1"/>
    </source>
</evidence>
<comment type="subcellular location">
    <subcellularLocation>
        <location evidence="1">Cell membrane</location>
        <topology evidence="1">Multi-pass membrane protein</topology>
    </subcellularLocation>
</comment>
<keyword evidence="4" id="KW-1003">Cell membrane</keyword>
<accession>E8R8Y9</accession>
<dbReference type="GeneID" id="10153351"/>
<reference evidence="10" key="1">
    <citation type="submission" date="2010-11" db="EMBL/GenBank/DDBJ databases">
        <title>The complete genome of Desulfurococcus mucosus DSM 2162.</title>
        <authorList>
            <consortium name="US DOE Joint Genome Institute (JGI-PGF)"/>
            <person name="Lucas S."/>
            <person name="Copeland A."/>
            <person name="Lapidus A."/>
            <person name="Bruce D."/>
            <person name="Goodwin L."/>
            <person name="Pitluck S."/>
            <person name="Kyrpides N."/>
            <person name="Mavromatis K."/>
            <person name="Pagani I."/>
            <person name="Ivanova N."/>
            <person name="Ovchinnikova G."/>
            <person name="Chertkov O."/>
            <person name="Held B."/>
            <person name="Brettin T."/>
            <person name="Detter J.C."/>
            <person name="Tapia R."/>
            <person name="Han C."/>
            <person name="Land M."/>
            <person name="Hauser L."/>
            <person name="Markowitz V."/>
            <person name="Cheng J.-F."/>
            <person name="Hugenholtz P."/>
            <person name="Woyke T."/>
            <person name="Wu D."/>
            <person name="Wirth R."/>
            <person name="Bilek Y."/>
            <person name="Hader T."/>
            <person name="Klenk H.-P."/>
            <person name="Eisen J.A."/>
        </authorList>
    </citation>
    <scope>NUCLEOTIDE SEQUENCE [LARGE SCALE GENOMIC DNA]</scope>
    <source>
        <strain evidence="10">ATCC 35584 / DSM 2162 / JCM 9187 / O7/1</strain>
    </source>
</reference>
<dbReference type="eggNOG" id="arCOG01007">
    <property type="taxonomic scope" value="Archaea"/>
</dbReference>
<evidence type="ECO:0000256" key="2">
    <source>
        <dbReference type="ARBA" id="ARBA00007935"/>
    </source>
</evidence>